<keyword evidence="1" id="KW-0378">Hydrolase</keyword>
<dbReference type="InterPro" id="IPR032466">
    <property type="entry name" value="Metal_Hydrolase"/>
</dbReference>
<feature type="domain" description="Amidohydrolase-related" evidence="2">
    <location>
        <begin position="64"/>
        <end position="430"/>
    </location>
</feature>
<dbReference type="InterPro" id="IPR011059">
    <property type="entry name" value="Metal-dep_hydrolase_composite"/>
</dbReference>
<dbReference type="SUPFAM" id="SSF51556">
    <property type="entry name" value="Metallo-dependent hydrolases"/>
    <property type="match status" value="1"/>
</dbReference>
<dbReference type="Pfam" id="PF01979">
    <property type="entry name" value="Amidohydro_1"/>
    <property type="match status" value="1"/>
</dbReference>
<name>A0ABX5QEW6_9MICO</name>
<dbReference type="Proteomes" id="UP000285768">
    <property type="component" value="Chromosome"/>
</dbReference>
<dbReference type="InterPro" id="IPR050287">
    <property type="entry name" value="MTA/SAH_deaminase"/>
</dbReference>
<dbReference type="PANTHER" id="PTHR43794">
    <property type="entry name" value="AMINOHYDROLASE SSNA-RELATED"/>
    <property type="match status" value="1"/>
</dbReference>
<proteinExistence type="predicted"/>
<gene>
    <name evidence="3" type="ORF">Leucomu_06105</name>
</gene>
<keyword evidence="4" id="KW-1185">Reference proteome</keyword>
<reference evidence="3 4" key="1">
    <citation type="submission" date="2019-01" db="EMBL/GenBank/DDBJ databases">
        <title>Leucobacter muris sp. nov. isolated from the nose of a laboratory mouse.</title>
        <authorList>
            <person name="Benga L."/>
            <person name="Sproeer C."/>
            <person name="Schumann P."/>
            <person name="Verbarg S."/>
            <person name="Bunk B."/>
            <person name="Engelhardt E."/>
            <person name="Benten P.M."/>
            <person name="Sager M."/>
        </authorList>
    </citation>
    <scope>NUCLEOTIDE SEQUENCE [LARGE SCALE GENOMIC DNA]</scope>
    <source>
        <strain evidence="3 4">DSM 101948</strain>
    </source>
</reference>
<protein>
    <submittedName>
        <fullName evidence="3">Cytosine deaminase</fullName>
    </submittedName>
</protein>
<evidence type="ECO:0000313" key="3">
    <source>
        <dbReference type="EMBL" id="QAB17553.1"/>
    </source>
</evidence>
<dbReference type="EMBL" id="CP035037">
    <property type="protein sequence ID" value="QAB17553.1"/>
    <property type="molecule type" value="Genomic_DNA"/>
</dbReference>
<sequence length="436" mass="46525">MSTAPEIVVYSASLVFPVVSPRIEDGAVAVQHGRILHVGDRRWVLDALAARGAEHREEHWDGVLAPGLVNAHTHLQYTRMAEVAERNYTGFDHWGDAFDAVYERGGHDWAAAAADGARQSLAAGVTAAADVVTDRAALGALHDAGMHGIAYWEVYGKSNDDWDAAAREEVRQQIREIPTPPGAGVSPHAPYSLEVQPLLELPDIVREEGLRLHIHLAEAHMEREFDGIDGYVGAGPGGHGKWPELGADSFRALRSHGIGVSSTQFVDHLGVLGPDCHIAHGVYVSAEDRALLRARGTSVALCPRSNEVIGLDMPPVAAYLREGNLIAVGTDSLSSSPSLDLLADVAALSRVARAQGYREDDLHQRLFTAATLGGAAALGLHVGKHRIGQLGVGAMADLAFFEAASHHPDAALAELVEDGAGRVRRTIVEGVERFRA</sequence>
<evidence type="ECO:0000313" key="4">
    <source>
        <dbReference type="Proteomes" id="UP000285768"/>
    </source>
</evidence>
<dbReference type="PANTHER" id="PTHR43794:SF11">
    <property type="entry name" value="AMIDOHYDROLASE-RELATED DOMAIN-CONTAINING PROTEIN"/>
    <property type="match status" value="1"/>
</dbReference>
<dbReference type="InterPro" id="IPR006680">
    <property type="entry name" value="Amidohydro-rel"/>
</dbReference>
<dbReference type="Gene3D" id="3.20.20.140">
    <property type="entry name" value="Metal-dependent hydrolases"/>
    <property type="match status" value="1"/>
</dbReference>
<accession>A0ABX5QEW6</accession>
<evidence type="ECO:0000256" key="1">
    <source>
        <dbReference type="ARBA" id="ARBA00022801"/>
    </source>
</evidence>
<dbReference type="SUPFAM" id="SSF51338">
    <property type="entry name" value="Composite domain of metallo-dependent hydrolases"/>
    <property type="match status" value="1"/>
</dbReference>
<organism evidence="3 4">
    <name type="scientific">Leucobacter muris</name>
    <dbReference type="NCBI Taxonomy" id="1935379"/>
    <lineage>
        <taxon>Bacteria</taxon>
        <taxon>Bacillati</taxon>
        <taxon>Actinomycetota</taxon>
        <taxon>Actinomycetes</taxon>
        <taxon>Micrococcales</taxon>
        <taxon>Microbacteriaceae</taxon>
        <taxon>Leucobacter</taxon>
    </lineage>
</organism>
<evidence type="ECO:0000259" key="2">
    <source>
        <dbReference type="Pfam" id="PF01979"/>
    </source>
</evidence>